<evidence type="ECO:0000313" key="1">
    <source>
        <dbReference type="EMBL" id="KMO28142.1"/>
    </source>
</evidence>
<keyword evidence="2" id="KW-1185">Reference proteome</keyword>
<organism evidence="1 2">
    <name type="scientific">Methylobacterium variabile</name>
    <dbReference type="NCBI Taxonomy" id="298794"/>
    <lineage>
        <taxon>Bacteria</taxon>
        <taxon>Pseudomonadati</taxon>
        <taxon>Pseudomonadota</taxon>
        <taxon>Alphaproteobacteria</taxon>
        <taxon>Hyphomicrobiales</taxon>
        <taxon>Methylobacteriaceae</taxon>
        <taxon>Methylobacterium</taxon>
    </lineage>
</organism>
<dbReference type="EMBL" id="LABY01000317">
    <property type="protein sequence ID" value="KMO28142.1"/>
    <property type="molecule type" value="Genomic_DNA"/>
</dbReference>
<gene>
    <name evidence="1" type="ORF">VQ02_32080</name>
</gene>
<dbReference type="AlphaFoldDB" id="A0A0J6S3H6"/>
<protein>
    <submittedName>
        <fullName evidence="1">Zn-dependent oxidoreductase</fullName>
    </submittedName>
</protein>
<feature type="non-terminal residue" evidence="1">
    <location>
        <position position="1"/>
    </location>
</feature>
<dbReference type="Gene3D" id="3.40.50.720">
    <property type="entry name" value="NAD(P)-binding Rossmann-like Domain"/>
    <property type="match status" value="1"/>
</dbReference>
<dbReference type="Proteomes" id="UP000035955">
    <property type="component" value="Unassembled WGS sequence"/>
</dbReference>
<name>A0A0J6S3H6_9HYPH</name>
<dbReference type="OrthoDB" id="9785812at2"/>
<dbReference type="Gene3D" id="3.90.180.10">
    <property type="entry name" value="Medium-chain alcohol dehydrogenases, catalytic domain"/>
    <property type="match status" value="1"/>
</dbReference>
<dbReference type="PATRIC" id="fig|298794.3.peg.4880"/>
<reference evidence="1 2" key="1">
    <citation type="submission" date="2015-03" db="EMBL/GenBank/DDBJ databases">
        <title>Genome sequencing of Methylobacterium variabile DSM 16961.</title>
        <authorList>
            <person name="Chaudhry V."/>
            <person name="Patil P.B."/>
        </authorList>
    </citation>
    <scope>NUCLEOTIDE SEQUENCE [LARGE SCALE GENOMIC DNA]</scope>
    <source>
        <strain evidence="1 2">DSM 16961</strain>
    </source>
</reference>
<accession>A0A0J6S3H6</accession>
<dbReference type="RefSeq" id="WP_048448310.1">
    <property type="nucleotide sequence ID" value="NZ_LABY01000317.1"/>
</dbReference>
<dbReference type="Pfam" id="PF13602">
    <property type="entry name" value="ADH_zinc_N_2"/>
    <property type="match status" value="1"/>
</dbReference>
<evidence type="ECO:0000313" key="2">
    <source>
        <dbReference type="Proteomes" id="UP000035955"/>
    </source>
</evidence>
<sequence length="89" mass="9848">PASLDVLPFKRKSVSTHWEFMFTRSMFATADIAEQGRLLDEVARLVEAGTLKTTFAESFGPISAINLRRAHALIESGRAKSKIVLEGWA</sequence>
<proteinExistence type="predicted"/>
<comment type="caution">
    <text evidence="1">The sequence shown here is derived from an EMBL/GenBank/DDBJ whole genome shotgun (WGS) entry which is preliminary data.</text>
</comment>